<organism evidence="2 3">
    <name type="scientific">Aspergillus campestris (strain IBT 28561)</name>
    <dbReference type="NCBI Taxonomy" id="1392248"/>
    <lineage>
        <taxon>Eukaryota</taxon>
        <taxon>Fungi</taxon>
        <taxon>Dikarya</taxon>
        <taxon>Ascomycota</taxon>
        <taxon>Pezizomycotina</taxon>
        <taxon>Eurotiomycetes</taxon>
        <taxon>Eurotiomycetidae</taxon>
        <taxon>Eurotiales</taxon>
        <taxon>Aspergillaceae</taxon>
        <taxon>Aspergillus</taxon>
        <taxon>Aspergillus subgen. Circumdati</taxon>
    </lineage>
</organism>
<dbReference type="GeneID" id="36542810"/>
<dbReference type="PANTHER" id="PTHR40788">
    <property type="entry name" value="CLR5 DOMAIN-CONTAINING PROTEIN-RELATED"/>
    <property type="match status" value="1"/>
</dbReference>
<dbReference type="OrthoDB" id="2922289at2759"/>
<gene>
    <name evidence="2" type="ORF">P168DRAFT_271735</name>
</gene>
<feature type="region of interest" description="Disordered" evidence="1">
    <location>
        <begin position="1"/>
        <end position="22"/>
    </location>
</feature>
<evidence type="ECO:0000256" key="1">
    <source>
        <dbReference type="SAM" id="MobiDB-lite"/>
    </source>
</evidence>
<feature type="region of interest" description="Disordered" evidence="1">
    <location>
        <begin position="638"/>
        <end position="678"/>
    </location>
</feature>
<dbReference type="RefSeq" id="XP_024691063.1">
    <property type="nucleotide sequence ID" value="XM_024835286.1"/>
</dbReference>
<dbReference type="AlphaFoldDB" id="A0A2I1CXW1"/>
<name>A0A2I1CXW1_ASPC2</name>
<proteinExistence type="predicted"/>
<accession>A0A2I1CXW1</accession>
<comment type="caution">
    <text evidence="2">The sequence shown here is derived from an EMBL/GenBank/DDBJ whole genome shotgun (WGS) entry which is preliminary data.</text>
</comment>
<reference evidence="2" key="1">
    <citation type="submission" date="2016-12" db="EMBL/GenBank/DDBJ databases">
        <title>The genomes of Aspergillus section Nigri reveals drivers in fungal speciation.</title>
        <authorList>
            <consortium name="DOE Joint Genome Institute"/>
            <person name="Vesth T.C."/>
            <person name="Nybo J."/>
            <person name="Theobald S."/>
            <person name="Brandl J."/>
            <person name="Frisvad J.C."/>
            <person name="Nielsen K.F."/>
            <person name="Lyhne E.K."/>
            <person name="Kogle M.E."/>
            <person name="Kuo A."/>
            <person name="Riley R."/>
            <person name="Clum A."/>
            <person name="Nolan M."/>
            <person name="Lipzen A."/>
            <person name="Salamov A."/>
            <person name="Henrissat B."/>
            <person name="Wiebenga A."/>
            <person name="De vries R.P."/>
            <person name="Grigoriev I.V."/>
            <person name="Mortensen U.H."/>
            <person name="Andersen M.R."/>
            <person name="Baker S.E."/>
        </authorList>
    </citation>
    <scope>NUCLEOTIDE SEQUENCE</scope>
    <source>
        <strain evidence="2">IBT 28561</strain>
    </source>
</reference>
<dbReference type="EMBL" id="MSFM01000009">
    <property type="protein sequence ID" value="PKY02469.1"/>
    <property type="molecule type" value="Genomic_DNA"/>
</dbReference>
<protein>
    <submittedName>
        <fullName evidence="2">Uncharacterized protein</fullName>
    </submittedName>
</protein>
<dbReference type="PANTHER" id="PTHR40788:SF2">
    <property type="entry name" value="CLR5 DOMAIN-CONTAINING PROTEIN"/>
    <property type="match status" value="1"/>
</dbReference>
<evidence type="ECO:0000313" key="2">
    <source>
        <dbReference type="EMBL" id="PKY02469.1"/>
    </source>
</evidence>
<evidence type="ECO:0000313" key="3">
    <source>
        <dbReference type="Proteomes" id="UP000234254"/>
    </source>
</evidence>
<sequence length="781" mass="89723">MLDLPRPSSYPTTEEVRQESRDRATQILSTWETLSKIVERHEERIQKRWRQKTQHKRRQILLTAWPNMPEVHRPDFAAFKKGVREQAREAYLWPYINLEDLRRPRPLLLFLNARARNPPHLFAQADFDALRLGRGSSVIRPPFLNLHTMMFAGRTTPETYGELLAWDKNPEAMAWAIGGRGILPGPGLLILEIQQRLYEFLLECCYRIFHDIPRESIIVDFPVQPEPTIKDEGDWQSLVAITADAPYRLPAQLDVRALEDVVDAKRSAAEDHLLALREDPGYFASVVDEYKEHRSEMISDIYGSTHPTLTPWPDRLFWNRVLQNVVAEAYVALETWDTLRTALAYLRRLLSKYQGQLSLTEDLPQDLYEAFVRTRYFLEQFTRGPLDQLKVAVPASPPLRSLFARLPPIRGSTKMQVVYRANRLRSQSQDELLWVMETLWGSSLKVQQAGRKTLMDELDRLVQSDPKNKDLISGRVASIVSDLSVLSECLHQIELFQPWAATFEAGLTDETRKEYAGLVHGWGGFLVSFEGTSLGPLEAPGNLRFYYPVEKRRTRENVELMRSAEANLDAFWRAVDRHMPIKSGMTRQNATYRMLARLSGKLQRTPVWVEPERPRPKTKPSEKDVAENQFELEYRTKKTADSTRPVAAATKKVKARGTPAISEQPPVEPSPPPQTDTQPTFAVDKRSLKVFSTLFFQPSQTAQPGEIAWTDFLHAMSGTAFSVQKLYGSVWQFTPRNLDVERSIQIHEPHPVAKIPYQYARRIGRRLFRAYGWHGGMFGAA</sequence>
<dbReference type="Proteomes" id="UP000234254">
    <property type="component" value="Unassembled WGS sequence"/>
</dbReference>
<keyword evidence="3" id="KW-1185">Reference proteome</keyword>
<dbReference type="VEuPathDB" id="FungiDB:P168DRAFT_271735"/>